<name>A0A5E7KI81_PSEFL</name>
<gene>
    <name evidence="1" type="ORF">PS673_04874</name>
</gene>
<organism evidence="1 2">
    <name type="scientific">Pseudomonas fluorescens</name>
    <dbReference type="NCBI Taxonomy" id="294"/>
    <lineage>
        <taxon>Bacteria</taxon>
        <taxon>Pseudomonadati</taxon>
        <taxon>Pseudomonadota</taxon>
        <taxon>Gammaproteobacteria</taxon>
        <taxon>Pseudomonadales</taxon>
        <taxon>Pseudomonadaceae</taxon>
        <taxon>Pseudomonas</taxon>
    </lineage>
</organism>
<accession>A0A5E7KI81</accession>
<evidence type="ECO:0000313" key="2">
    <source>
        <dbReference type="Proteomes" id="UP000344274"/>
    </source>
</evidence>
<evidence type="ECO:0000313" key="1">
    <source>
        <dbReference type="EMBL" id="VVN32161.1"/>
    </source>
</evidence>
<proteinExistence type="predicted"/>
<sequence length="51" mass="5708">MSVNDYAGRLDNRVVFKFIASGLAPTHDMALTHCVIQNNPHKNRQPCPMVV</sequence>
<dbReference type="AlphaFoldDB" id="A0A5E7KI81"/>
<dbReference type="EMBL" id="CABVHB010000057">
    <property type="protein sequence ID" value="VVN32161.1"/>
    <property type="molecule type" value="Genomic_DNA"/>
</dbReference>
<dbReference type="Proteomes" id="UP000344274">
    <property type="component" value="Unassembled WGS sequence"/>
</dbReference>
<reference evidence="1 2" key="1">
    <citation type="submission" date="2019-09" db="EMBL/GenBank/DDBJ databases">
        <authorList>
            <person name="Chandra G."/>
            <person name="Truman W A."/>
        </authorList>
    </citation>
    <scope>NUCLEOTIDE SEQUENCE [LARGE SCALE GENOMIC DNA]</scope>
    <source>
        <strain evidence="1">PS673</strain>
    </source>
</reference>
<protein>
    <submittedName>
        <fullName evidence="1">Uncharacterized protein</fullName>
    </submittedName>
</protein>